<keyword evidence="4" id="KW-1185">Reference proteome</keyword>
<dbReference type="STRING" id="87626.PTD2_18490"/>
<dbReference type="EMBL" id="AAOH01000005">
    <property type="protein sequence ID" value="EAR27838.1"/>
    <property type="molecule type" value="Genomic_DNA"/>
</dbReference>
<feature type="domain" description="NAD-dependent epimerase/dehydratase" evidence="2">
    <location>
        <begin position="4"/>
        <end position="231"/>
    </location>
</feature>
<gene>
    <name evidence="3" type="ORF">PTD2_18490</name>
</gene>
<organism evidence="3 4">
    <name type="scientific">Pseudoalteromonas tunicata D2</name>
    <dbReference type="NCBI Taxonomy" id="87626"/>
    <lineage>
        <taxon>Bacteria</taxon>
        <taxon>Pseudomonadati</taxon>
        <taxon>Pseudomonadota</taxon>
        <taxon>Gammaproteobacteria</taxon>
        <taxon>Alteromonadales</taxon>
        <taxon>Pseudoalteromonadaceae</taxon>
        <taxon>Pseudoalteromonas</taxon>
    </lineage>
</organism>
<dbReference type="CDD" id="cd05253">
    <property type="entry name" value="UDP_GE_SDE_e"/>
    <property type="match status" value="1"/>
</dbReference>
<keyword evidence="1" id="KW-0520">NAD</keyword>
<name>A4CBV1_9GAMM</name>
<dbReference type="AlphaFoldDB" id="A4CBV1"/>
<dbReference type="Gene3D" id="3.40.50.720">
    <property type="entry name" value="NAD(P)-binding Rossmann-like Domain"/>
    <property type="match status" value="1"/>
</dbReference>
<evidence type="ECO:0000313" key="3">
    <source>
        <dbReference type="EMBL" id="EAR27838.1"/>
    </source>
</evidence>
<proteinExistence type="predicted"/>
<dbReference type="InterPro" id="IPR036291">
    <property type="entry name" value="NAD(P)-bd_dom_sf"/>
</dbReference>
<comment type="caution">
    <text evidence="3">The sequence shown here is derived from an EMBL/GenBank/DDBJ whole genome shotgun (WGS) entry which is preliminary data.</text>
</comment>
<dbReference type="RefSeq" id="WP_009839670.1">
    <property type="nucleotide sequence ID" value="NZ_CH959301.1"/>
</dbReference>
<sequence>MKYLVTGAAGFIGSFVAERLCEMGHQVIGLDNLNDYYDPALKLARLKRIEHFANFTFIKMDLADRDAIAALFARAQFDCVIHLAAQAGVRYSIDNPMAYIDSNLVGMATVLEGCRHNKVQHLVYASSSSVYGANTKVPFAESDQVDHPVSLYAATKKSNELMAHTYSHLYQLPTTGLRFFTVYGPWGRPDMAPFLFTDAIAHQRPIKVFNHGNMRRDFTYIDDIVEGVIRIQALIPAPNKVELNKELNEELSKGTTQQSRSPYYQLYNIGNNQPETLEHFISCIETALGKKAIKEYLPMQAGDVIQTYADVSSLESAIDFKPNTTLADGISQFVNWYTDFYKPSGF</sequence>
<dbReference type="Gene3D" id="3.90.25.10">
    <property type="entry name" value="UDP-galactose 4-epimerase, domain 1"/>
    <property type="match status" value="1"/>
</dbReference>
<dbReference type="PRINTS" id="PR01713">
    <property type="entry name" value="NUCEPIMERASE"/>
</dbReference>
<reference evidence="3 4" key="1">
    <citation type="submission" date="2006-02" db="EMBL/GenBank/DDBJ databases">
        <authorList>
            <person name="Moran M.A."/>
            <person name="Kjelleberg S."/>
            <person name="Egan S."/>
            <person name="Saunders N."/>
            <person name="Thomas T."/>
            <person name="Ferriera S."/>
            <person name="Johnson J."/>
            <person name="Kravitz S."/>
            <person name="Halpern A."/>
            <person name="Remington K."/>
            <person name="Beeson K."/>
            <person name="Tran B."/>
            <person name="Rogers Y.-H."/>
            <person name="Friedman R."/>
            <person name="Venter J.C."/>
        </authorList>
    </citation>
    <scope>NUCLEOTIDE SEQUENCE [LARGE SCALE GENOMIC DNA]</scope>
    <source>
        <strain evidence="3 4">D2</strain>
    </source>
</reference>
<evidence type="ECO:0000259" key="2">
    <source>
        <dbReference type="Pfam" id="PF01370"/>
    </source>
</evidence>
<dbReference type="Pfam" id="PF01370">
    <property type="entry name" value="Epimerase"/>
    <property type="match status" value="1"/>
</dbReference>
<dbReference type="eggNOG" id="COG0451">
    <property type="taxonomic scope" value="Bacteria"/>
</dbReference>
<dbReference type="SUPFAM" id="SSF51735">
    <property type="entry name" value="NAD(P)-binding Rossmann-fold domains"/>
    <property type="match status" value="1"/>
</dbReference>
<dbReference type="HOGENOM" id="CLU_007383_1_7_6"/>
<dbReference type="Proteomes" id="UP000006201">
    <property type="component" value="Unassembled WGS sequence"/>
</dbReference>
<evidence type="ECO:0000313" key="4">
    <source>
        <dbReference type="Proteomes" id="UP000006201"/>
    </source>
</evidence>
<dbReference type="OrthoDB" id="9803010at2"/>
<accession>A4CBV1</accession>
<dbReference type="InterPro" id="IPR001509">
    <property type="entry name" value="Epimerase_deHydtase"/>
</dbReference>
<dbReference type="PANTHER" id="PTHR43574">
    <property type="entry name" value="EPIMERASE-RELATED"/>
    <property type="match status" value="1"/>
</dbReference>
<protein>
    <submittedName>
        <fullName evidence="3">Putative nucleotide sugar epimerase</fullName>
    </submittedName>
</protein>
<evidence type="ECO:0000256" key="1">
    <source>
        <dbReference type="ARBA" id="ARBA00023027"/>
    </source>
</evidence>